<accession>A0A1H3JSE6</accession>
<sequence length="379" mass="43499">MDIRHYKKYLLCFGLVFILILGSSFTNIGMTAIYTANEDETLLEVQEKISSITEEEKKILERLFLLSQEIEEMDTLNTKLSKEISELNEEVTKLEKMIQVETQKYEKNLSVLEKVLKAYQKNGPGSYVELILSSDSLTTLIERINILGDISKNTSKLLEAIKESKEKLALEKAKLSDKLALIEEQQRKLTEAIENKIRLKNDLEAYLVSLEGEQQKYEEYLSNINKLWSGIKPLFSETVKAFSRMMVEADIPPDAIEIELSLFSIKGVIKEKTFNEIIRSQEFPTKMEFGFSSDRMTVQMPDKRLSLSGTFVVLDGQKLVFEVDKGTFFEMPLESSAIEELFKEGYLELDLKPILGKNIIKSIKINEENIELKITPVLF</sequence>
<dbReference type="OrthoDB" id="1706424at2"/>
<evidence type="ECO:0000256" key="1">
    <source>
        <dbReference type="ARBA" id="ARBA00022729"/>
    </source>
</evidence>
<feature type="coiled-coil region" evidence="2">
    <location>
        <begin position="70"/>
        <end position="122"/>
    </location>
</feature>
<evidence type="ECO:0000313" key="5">
    <source>
        <dbReference type="Proteomes" id="UP000198625"/>
    </source>
</evidence>
<evidence type="ECO:0000259" key="3">
    <source>
        <dbReference type="Pfam" id="PF24568"/>
    </source>
</evidence>
<feature type="coiled-coil region" evidence="2">
    <location>
        <begin position="158"/>
        <end position="202"/>
    </location>
</feature>
<dbReference type="AlphaFoldDB" id="A0A1H3JSE6"/>
<evidence type="ECO:0000256" key="2">
    <source>
        <dbReference type="SAM" id="Coils"/>
    </source>
</evidence>
<protein>
    <submittedName>
        <fullName evidence="4">N-terminal domain of peptidoglycan hydrolase CwlO-containing protein</fullName>
    </submittedName>
</protein>
<keyword evidence="5" id="KW-1185">Reference proteome</keyword>
<dbReference type="Pfam" id="PF24568">
    <property type="entry name" value="CC_PcsB"/>
    <property type="match status" value="1"/>
</dbReference>
<proteinExistence type="predicted"/>
<feature type="domain" description="Peptidoglycan hydrolase PcsB coiled-coil" evidence="3">
    <location>
        <begin position="103"/>
        <end position="169"/>
    </location>
</feature>
<dbReference type="Proteomes" id="UP000198625">
    <property type="component" value="Unassembled WGS sequence"/>
</dbReference>
<gene>
    <name evidence="4" type="ORF">SAMN05660462_00002</name>
</gene>
<evidence type="ECO:0000313" key="4">
    <source>
        <dbReference type="EMBL" id="SDY42846.1"/>
    </source>
</evidence>
<keyword evidence="4" id="KW-0378">Hydrolase</keyword>
<keyword evidence="2" id="KW-0175">Coiled coil</keyword>
<dbReference type="EMBL" id="FNQE01000001">
    <property type="protein sequence ID" value="SDY42846.1"/>
    <property type="molecule type" value="Genomic_DNA"/>
</dbReference>
<keyword evidence="1" id="KW-0732">Signal</keyword>
<dbReference type="Gene3D" id="6.10.250.3150">
    <property type="match status" value="1"/>
</dbReference>
<dbReference type="GO" id="GO:0016787">
    <property type="term" value="F:hydrolase activity"/>
    <property type="evidence" value="ECO:0007669"/>
    <property type="project" value="UniProtKB-KW"/>
</dbReference>
<name>A0A1H3JSE6_9FIRM</name>
<dbReference type="STRING" id="415015.SAMN05660462_00002"/>
<organism evidence="4 5">
    <name type="scientific">Proteiniborus ethanoligenes</name>
    <dbReference type="NCBI Taxonomy" id="415015"/>
    <lineage>
        <taxon>Bacteria</taxon>
        <taxon>Bacillati</taxon>
        <taxon>Bacillota</taxon>
        <taxon>Clostridia</taxon>
        <taxon>Eubacteriales</taxon>
        <taxon>Proteiniborus</taxon>
    </lineage>
</organism>
<reference evidence="5" key="1">
    <citation type="submission" date="2016-10" db="EMBL/GenBank/DDBJ databases">
        <authorList>
            <person name="Varghese N."/>
            <person name="Submissions S."/>
        </authorList>
    </citation>
    <scope>NUCLEOTIDE SEQUENCE [LARGE SCALE GENOMIC DNA]</scope>
    <source>
        <strain evidence="5">DSM 21650</strain>
    </source>
</reference>
<dbReference type="InterPro" id="IPR057309">
    <property type="entry name" value="PcsB_CC"/>
</dbReference>